<evidence type="ECO:0000256" key="2">
    <source>
        <dbReference type="ARBA" id="ARBA00022797"/>
    </source>
</evidence>
<evidence type="ECO:0000313" key="6">
    <source>
        <dbReference type="Proteomes" id="UP000708208"/>
    </source>
</evidence>
<evidence type="ECO:0000256" key="3">
    <source>
        <dbReference type="ARBA" id="ARBA00022801"/>
    </source>
</evidence>
<dbReference type="EMBL" id="CAJVCH010539266">
    <property type="protein sequence ID" value="CAG7826289.1"/>
    <property type="molecule type" value="Genomic_DNA"/>
</dbReference>
<evidence type="ECO:0000259" key="4">
    <source>
        <dbReference type="Pfam" id="PF06441"/>
    </source>
</evidence>
<dbReference type="Proteomes" id="UP000708208">
    <property type="component" value="Unassembled WGS sequence"/>
</dbReference>
<organism evidence="5 6">
    <name type="scientific">Allacma fusca</name>
    <dbReference type="NCBI Taxonomy" id="39272"/>
    <lineage>
        <taxon>Eukaryota</taxon>
        <taxon>Metazoa</taxon>
        <taxon>Ecdysozoa</taxon>
        <taxon>Arthropoda</taxon>
        <taxon>Hexapoda</taxon>
        <taxon>Collembola</taxon>
        <taxon>Symphypleona</taxon>
        <taxon>Sminthuridae</taxon>
        <taxon>Allacma</taxon>
    </lineage>
</organism>
<keyword evidence="3" id="KW-0378">Hydrolase</keyword>
<dbReference type="Pfam" id="PF06441">
    <property type="entry name" value="EHN"/>
    <property type="match status" value="1"/>
</dbReference>
<dbReference type="GO" id="GO:0004301">
    <property type="term" value="F:epoxide hydrolase activity"/>
    <property type="evidence" value="ECO:0007669"/>
    <property type="project" value="TreeGrafter"/>
</dbReference>
<dbReference type="InterPro" id="IPR010497">
    <property type="entry name" value="Epoxide_hydro_N"/>
</dbReference>
<dbReference type="AlphaFoldDB" id="A0A8J2PKA7"/>
<proteinExistence type="inferred from homology"/>
<reference evidence="5" key="1">
    <citation type="submission" date="2021-06" db="EMBL/GenBank/DDBJ databases">
        <authorList>
            <person name="Hodson N. C."/>
            <person name="Mongue J. A."/>
            <person name="Jaron S. K."/>
        </authorList>
    </citation>
    <scope>NUCLEOTIDE SEQUENCE</scope>
</reference>
<keyword evidence="6" id="KW-1185">Reference proteome</keyword>
<dbReference type="PANTHER" id="PTHR21661">
    <property type="entry name" value="EPOXIDE HYDROLASE 1-RELATED"/>
    <property type="match status" value="1"/>
</dbReference>
<gene>
    <name evidence="5" type="ORF">AFUS01_LOCUS36349</name>
</gene>
<name>A0A8J2PKA7_9HEXA</name>
<protein>
    <recommendedName>
        <fullName evidence="4">Epoxide hydrolase N-terminal domain-containing protein</fullName>
    </recommendedName>
</protein>
<keyword evidence="2" id="KW-0058">Aromatic hydrocarbons catabolism</keyword>
<feature type="non-terminal residue" evidence="5">
    <location>
        <position position="118"/>
    </location>
</feature>
<feature type="domain" description="Epoxide hydrolase N-terminal" evidence="4">
    <location>
        <begin position="1"/>
        <end position="75"/>
    </location>
</feature>
<dbReference type="PANTHER" id="PTHR21661:SF35">
    <property type="entry name" value="EPOXIDE HYDROLASE"/>
    <property type="match status" value="1"/>
</dbReference>
<evidence type="ECO:0000313" key="5">
    <source>
        <dbReference type="EMBL" id="CAG7826289.1"/>
    </source>
</evidence>
<sequence length="118" mass="13539">YGFNSNHLKTIGNYWLSKYDWRTREKLLNKYPQFTTTIGGLKIHFQHVTSTNNSKYRKTRPLLLLHGWPGSFIEFQKIIPLLIDPKDSDVNFELVIPSLPGYGFSEGAVRPGLGLVET</sequence>
<dbReference type="OrthoDB" id="7130006at2759"/>
<feature type="non-terminal residue" evidence="5">
    <location>
        <position position="1"/>
    </location>
</feature>
<evidence type="ECO:0000256" key="1">
    <source>
        <dbReference type="ARBA" id="ARBA00010088"/>
    </source>
</evidence>
<comment type="similarity">
    <text evidence="1">Belongs to the peptidase S33 family.</text>
</comment>
<accession>A0A8J2PKA7</accession>
<dbReference type="GO" id="GO:0097176">
    <property type="term" value="P:epoxide metabolic process"/>
    <property type="evidence" value="ECO:0007669"/>
    <property type="project" value="TreeGrafter"/>
</dbReference>
<comment type="caution">
    <text evidence="5">The sequence shown here is derived from an EMBL/GenBank/DDBJ whole genome shotgun (WGS) entry which is preliminary data.</text>
</comment>